<sequence>MNSCLQRDPSRLFWWSLGFDDTTEMKQIYANCQSQWVTFTIERVVSYVLYSLLSTLFAFCVVRYRRRLVFQDKKAKGMIISSQTSGWSDDEDDANDKSKPRCQSITYHEASLPSSPDKKPKTSSFTASAIAKNIMKTSGNETASVLSADMYQQRQRLFDEIAKRKKARKSLNRKSIASNPNRNSILAVHPLDLSQDPDSYTPPPMPPTETGKEEASWNRYNDDESEIREDEEAIERQKRLDALSAERMEYELYRSDEVSSTRSSSIVKSNEDDEDDDHSALVKKSHRKRPKSGRWSQVYADNNVCKALATLNQSNEEDEENEEDHENQQLMGPESEELLNK</sequence>
<feature type="region of interest" description="Disordered" evidence="1">
    <location>
        <begin position="191"/>
        <end position="233"/>
    </location>
</feature>
<feature type="compositionally biased region" description="Basic and acidic residues" evidence="1">
    <location>
        <begin position="210"/>
        <end position="222"/>
    </location>
</feature>
<feature type="region of interest" description="Disordered" evidence="1">
    <location>
        <begin position="252"/>
        <end position="341"/>
    </location>
</feature>
<dbReference type="EMBL" id="LN733376">
    <property type="protein sequence ID" value="CEP16909.1"/>
    <property type="molecule type" value="Genomic_DNA"/>
</dbReference>
<evidence type="ECO:0000313" key="3">
    <source>
        <dbReference type="Proteomes" id="UP000054107"/>
    </source>
</evidence>
<feature type="compositionally biased region" description="Acidic residues" evidence="1">
    <location>
        <begin position="223"/>
        <end position="233"/>
    </location>
</feature>
<protein>
    <submittedName>
        <fullName evidence="2">Uncharacterized protein</fullName>
    </submittedName>
</protein>
<organism evidence="2 3">
    <name type="scientific">Parasitella parasitica</name>
    <dbReference type="NCBI Taxonomy" id="35722"/>
    <lineage>
        <taxon>Eukaryota</taxon>
        <taxon>Fungi</taxon>
        <taxon>Fungi incertae sedis</taxon>
        <taxon>Mucoromycota</taxon>
        <taxon>Mucoromycotina</taxon>
        <taxon>Mucoromycetes</taxon>
        <taxon>Mucorales</taxon>
        <taxon>Mucorineae</taxon>
        <taxon>Mucoraceae</taxon>
        <taxon>Parasitella</taxon>
    </lineage>
</organism>
<name>A0A0B7NPM5_9FUNG</name>
<gene>
    <name evidence="2" type="primary">PARPA_11189.1 scaffold 42812</name>
</gene>
<reference evidence="2 3" key="1">
    <citation type="submission" date="2014-09" db="EMBL/GenBank/DDBJ databases">
        <authorList>
            <person name="Ellenberger Sabrina"/>
        </authorList>
    </citation>
    <scope>NUCLEOTIDE SEQUENCE [LARGE SCALE GENOMIC DNA]</scope>
    <source>
        <strain evidence="2 3">CBS 412.66</strain>
    </source>
</reference>
<keyword evidence="3" id="KW-1185">Reference proteome</keyword>
<accession>A0A0B7NPM5</accession>
<evidence type="ECO:0000256" key="1">
    <source>
        <dbReference type="SAM" id="MobiDB-lite"/>
    </source>
</evidence>
<feature type="compositionally biased region" description="Acidic residues" evidence="1">
    <location>
        <begin position="315"/>
        <end position="325"/>
    </location>
</feature>
<dbReference type="Proteomes" id="UP000054107">
    <property type="component" value="Unassembled WGS sequence"/>
</dbReference>
<proteinExistence type="predicted"/>
<dbReference type="AlphaFoldDB" id="A0A0B7NPM5"/>
<feature type="compositionally biased region" description="Basic residues" evidence="1">
    <location>
        <begin position="281"/>
        <end position="292"/>
    </location>
</feature>
<dbReference type="OrthoDB" id="2281490at2759"/>
<evidence type="ECO:0000313" key="2">
    <source>
        <dbReference type="EMBL" id="CEP16909.1"/>
    </source>
</evidence>